<dbReference type="AlphaFoldDB" id="A0A7R9DLM5"/>
<accession>A0A7R9DLM5</accession>
<evidence type="ECO:0000313" key="1">
    <source>
        <dbReference type="EMBL" id="CAD7415575.1"/>
    </source>
</evidence>
<dbReference type="EMBL" id="OD009489">
    <property type="protein sequence ID" value="CAD7415575.1"/>
    <property type="molecule type" value="Genomic_DNA"/>
</dbReference>
<gene>
    <name evidence="1" type="ORF">TPSB3V08_LOCUS10420</name>
</gene>
<sequence>MVVMVATPPPTLTAGTWATVDTSTVEW</sequence>
<reference evidence="1" key="1">
    <citation type="submission" date="2020-11" db="EMBL/GenBank/DDBJ databases">
        <authorList>
            <person name="Tran Van P."/>
        </authorList>
    </citation>
    <scope>NUCLEOTIDE SEQUENCE</scope>
</reference>
<organism evidence="1">
    <name type="scientific">Timema poppense</name>
    <name type="common">Walking stick</name>
    <dbReference type="NCBI Taxonomy" id="170557"/>
    <lineage>
        <taxon>Eukaryota</taxon>
        <taxon>Metazoa</taxon>
        <taxon>Ecdysozoa</taxon>
        <taxon>Arthropoda</taxon>
        <taxon>Hexapoda</taxon>
        <taxon>Insecta</taxon>
        <taxon>Pterygota</taxon>
        <taxon>Neoptera</taxon>
        <taxon>Polyneoptera</taxon>
        <taxon>Phasmatodea</taxon>
        <taxon>Timematodea</taxon>
        <taxon>Timematoidea</taxon>
        <taxon>Timematidae</taxon>
        <taxon>Timema</taxon>
    </lineage>
</organism>
<proteinExistence type="predicted"/>
<name>A0A7R9DLM5_TIMPO</name>
<protein>
    <submittedName>
        <fullName evidence="1">Uncharacterized protein</fullName>
    </submittedName>
</protein>